<protein>
    <submittedName>
        <fullName evidence="2">Uncharacterized protein</fullName>
    </submittedName>
</protein>
<dbReference type="Proteomes" id="UP000288002">
    <property type="component" value="Unassembled WGS sequence"/>
</dbReference>
<dbReference type="InterPro" id="IPR049920">
    <property type="entry name" value="IK1_05631-like"/>
</dbReference>
<feature type="transmembrane region" description="Helical" evidence="1">
    <location>
        <begin position="33"/>
        <end position="53"/>
    </location>
</feature>
<comment type="caution">
    <text evidence="2">The sequence shown here is derived from an EMBL/GenBank/DDBJ whole genome shotgun (WGS) entry which is preliminary data.</text>
</comment>
<keyword evidence="1" id="KW-0812">Transmembrane</keyword>
<dbReference type="EMBL" id="MKWS01000007">
    <property type="protein sequence ID" value="RVD77572.1"/>
    <property type="molecule type" value="Genomic_DNA"/>
</dbReference>
<evidence type="ECO:0000256" key="1">
    <source>
        <dbReference type="SAM" id="Phobius"/>
    </source>
</evidence>
<feature type="transmembrane region" description="Helical" evidence="1">
    <location>
        <begin position="194"/>
        <end position="215"/>
    </location>
</feature>
<proteinExistence type="predicted"/>
<evidence type="ECO:0000313" key="2">
    <source>
        <dbReference type="EMBL" id="RVD77572.1"/>
    </source>
</evidence>
<gene>
    <name evidence="2" type="ORF">A9HBioS_2572</name>
</gene>
<feature type="transmembrane region" description="Helical" evidence="1">
    <location>
        <begin position="170"/>
        <end position="188"/>
    </location>
</feature>
<evidence type="ECO:0000313" key="3">
    <source>
        <dbReference type="Proteomes" id="UP000288002"/>
    </source>
</evidence>
<feature type="transmembrane region" description="Helical" evidence="1">
    <location>
        <begin position="59"/>
        <end position="78"/>
    </location>
</feature>
<accession>A0AA94ENJ4</accession>
<organism evidence="2 3">
    <name type="scientific">Pseudomonas koreensis</name>
    <dbReference type="NCBI Taxonomy" id="198620"/>
    <lineage>
        <taxon>Bacteria</taxon>
        <taxon>Pseudomonadati</taxon>
        <taxon>Pseudomonadota</taxon>
        <taxon>Gammaproteobacteria</taxon>
        <taxon>Pseudomonadales</taxon>
        <taxon>Pseudomonadaceae</taxon>
        <taxon>Pseudomonas</taxon>
    </lineage>
</organism>
<sequence>MQTLQNDIPTRQALDENKRLLRARDRSYRTAKLTQGMLVILSISLPLSAIYFAPNFPQIKPYVALLGLILLLLETAVIDQVQKGRLKLGAKIQEQFDTEVFKLPWNRFVTGARAESEDIRSLSAKPLSKRREKHFQAWYEPCVGRLPIHLARLVCQRTNISYDSRLRRRYGNWLLFLTIVFGIALSLIGLNRGLLVPDLVMTLVVPFMPVLNWALKERLQQVNAAASLTNLVGEWDKIWTKALDGDDSVHITAESRALQDAIYQKRERSPLVFDWVYDLLRSSNEDEAYHAAEELVAQAEKKLQEASNA</sequence>
<dbReference type="Pfam" id="PF18159">
    <property type="entry name" value="S_4TM"/>
    <property type="match status" value="1"/>
</dbReference>
<reference evidence="2 3" key="1">
    <citation type="submission" date="2016-10" db="EMBL/GenBank/DDBJ databases">
        <title>Search of new enzymes for the oxidation of sulfur compounds.</title>
        <authorList>
            <person name="Novo A."/>
            <person name="Moreira I.S."/>
            <person name="Castro P.M."/>
        </authorList>
    </citation>
    <scope>NUCLEOTIDE SEQUENCE [LARGE SCALE GENOMIC DNA]</scope>
    <source>
        <strain evidence="2 3">A9</strain>
    </source>
</reference>
<dbReference type="AlphaFoldDB" id="A0AA94ENJ4"/>
<keyword evidence="1" id="KW-0472">Membrane</keyword>
<name>A0AA94ENJ4_9PSED</name>
<keyword evidence="1" id="KW-1133">Transmembrane helix</keyword>